<dbReference type="GO" id="GO:0003684">
    <property type="term" value="F:damaged DNA binding"/>
    <property type="evidence" value="ECO:0007669"/>
    <property type="project" value="TreeGrafter"/>
</dbReference>
<dbReference type="Proteomes" id="UP000762676">
    <property type="component" value="Unassembled WGS sequence"/>
</dbReference>
<organism evidence="1 2">
    <name type="scientific">Elysia marginata</name>
    <dbReference type="NCBI Taxonomy" id="1093978"/>
    <lineage>
        <taxon>Eukaryota</taxon>
        <taxon>Metazoa</taxon>
        <taxon>Spiralia</taxon>
        <taxon>Lophotrochozoa</taxon>
        <taxon>Mollusca</taxon>
        <taxon>Gastropoda</taxon>
        <taxon>Heterobranchia</taxon>
        <taxon>Euthyneura</taxon>
        <taxon>Panpulmonata</taxon>
        <taxon>Sacoglossa</taxon>
        <taxon>Placobranchoidea</taxon>
        <taxon>Plakobranchidae</taxon>
        <taxon>Elysia</taxon>
    </lineage>
</organism>
<reference evidence="1 2" key="1">
    <citation type="journal article" date="2021" name="Elife">
        <title>Chloroplast acquisition without the gene transfer in kleptoplastic sea slugs, Plakobranchus ocellatus.</title>
        <authorList>
            <person name="Maeda T."/>
            <person name="Takahashi S."/>
            <person name="Yoshida T."/>
            <person name="Shimamura S."/>
            <person name="Takaki Y."/>
            <person name="Nagai Y."/>
            <person name="Toyoda A."/>
            <person name="Suzuki Y."/>
            <person name="Arimoto A."/>
            <person name="Ishii H."/>
            <person name="Satoh N."/>
            <person name="Nishiyama T."/>
            <person name="Hasebe M."/>
            <person name="Maruyama T."/>
            <person name="Minagawa J."/>
            <person name="Obokata J."/>
            <person name="Shigenobu S."/>
        </authorList>
    </citation>
    <scope>NUCLEOTIDE SEQUENCE [LARGE SCALE GENOMIC DNA]</scope>
</reference>
<keyword evidence="1" id="KW-0540">Nuclease</keyword>
<dbReference type="Gene3D" id="3.60.15.10">
    <property type="entry name" value="Ribonuclease Z/Hydroxyacylglutathione hydrolase-like"/>
    <property type="match status" value="1"/>
</dbReference>
<dbReference type="SUPFAM" id="SSF56281">
    <property type="entry name" value="Metallo-hydrolase/oxidoreductase"/>
    <property type="match status" value="1"/>
</dbReference>
<evidence type="ECO:0000313" key="2">
    <source>
        <dbReference type="Proteomes" id="UP000762676"/>
    </source>
</evidence>
<keyword evidence="2" id="KW-1185">Reference proteome</keyword>
<dbReference type="InterPro" id="IPR036866">
    <property type="entry name" value="RibonucZ/Hydroxyglut_hydro"/>
</dbReference>
<dbReference type="AlphaFoldDB" id="A0AAV4ENX3"/>
<keyword evidence="1" id="KW-0269">Exonuclease</keyword>
<dbReference type="GO" id="GO:0000723">
    <property type="term" value="P:telomere maintenance"/>
    <property type="evidence" value="ECO:0007669"/>
    <property type="project" value="TreeGrafter"/>
</dbReference>
<dbReference type="GO" id="GO:0035312">
    <property type="term" value="F:5'-3' DNA exonuclease activity"/>
    <property type="evidence" value="ECO:0007669"/>
    <property type="project" value="TreeGrafter"/>
</dbReference>
<dbReference type="GO" id="GO:0036297">
    <property type="term" value="P:interstrand cross-link repair"/>
    <property type="evidence" value="ECO:0007669"/>
    <property type="project" value="TreeGrafter"/>
</dbReference>
<dbReference type="EMBL" id="BMAT01007350">
    <property type="protein sequence ID" value="GFR62609.1"/>
    <property type="molecule type" value="Genomic_DNA"/>
</dbReference>
<protein>
    <submittedName>
        <fullName evidence="1">5' exonuclease Apollo</fullName>
    </submittedName>
</protein>
<comment type="caution">
    <text evidence="1">The sequence shown here is derived from an EMBL/GenBank/DDBJ whole genome shotgun (WGS) entry which is preliminary data.</text>
</comment>
<dbReference type="PANTHER" id="PTHR23240:SF26">
    <property type="entry name" value="5' EXONUCLEASE APOLLO"/>
    <property type="match status" value="1"/>
</dbReference>
<proteinExistence type="predicted"/>
<name>A0AAV4ENX3_9GAST</name>
<evidence type="ECO:0000313" key="1">
    <source>
        <dbReference type="EMBL" id="GFR62609.1"/>
    </source>
</evidence>
<sequence length="267" mass="30070">MNGHILQGTDIAVDYWKIKGIQQRYVHFLTHIHGDHIVGLTSSWAQPIHCSEITAMLLEIRHGISRHLLKVIPLHEKVIIASKSGPFTVMAFDANHCPGAIMLYFEGNFGRIFYCGDFRSSADVIADCTPVSKYSDILYLDNTFCDKKCTFPSRSECLEQILDIIRSYPKRLIVIAIRNLGKESMLGELGAQLNETIVVPSNCYNLCRELFDTNVFTTPYNIKKSRIWAVPVSFNYQAIAELKELDASAIIIIPTAIFTGKLDLILT</sequence>
<accession>A0AAV4ENX3</accession>
<dbReference type="PANTHER" id="PTHR23240">
    <property type="entry name" value="DNA CROSS-LINK REPAIR PROTEIN PSO2/SNM1-RELATED"/>
    <property type="match status" value="1"/>
</dbReference>
<dbReference type="Gene3D" id="3.40.50.12650">
    <property type="match status" value="1"/>
</dbReference>
<gene>
    <name evidence="1" type="ORF">ElyMa_003585400</name>
</gene>
<dbReference type="GO" id="GO:0006303">
    <property type="term" value="P:double-strand break repair via nonhomologous end joining"/>
    <property type="evidence" value="ECO:0007669"/>
    <property type="project" value="TreeGrafter"/>
</dbReference>
<keyword evidence="1" id="KW-0378">Hydrolase</keyword>